<gene>
    <name evidence="2" type="ORF">CBOVIS_LOCUS10097</name>
</gene>
<proteinExistence type="predicted"/>
<keyword evidence="3" id="KW-1185">Reference proteome</keyword>
<evidence type="ECO:0000259" key="1">
    <source>
        <dbReference type="PROSITE" id="PS50106"/>
    </source>
</evidence>
<dbReference type="PANTHER" id="PTHR19964:SF92">
    <property type="entry name" value="PATJ HOMOLOG"/>
    <property type="match status" value="1"/>
</dbReference>
<organism evidence="2 3">
    <name type="scientific">Caenorhabditis bovis</name>
    <dbReference type="NCBI Taxonomy" id="2654633"/>
    <lineage>
        <taxon>Eukaryota</taxon>
        <taxon>Metazoa</taxon>
        <taxon>Ecdysozoa</taxon>
        <taxon>Nematoda</taxon>
        <taxon>Chromadorea</taxon>
        <taxon>Rhabditida</taxon>
        <taxon>Rhabditina</taxon>
        <taxon>Rhabditomorpha</taxon>
        <taxon>Rhabditoidea</taxon>
        <taxon>Rhabditidae</taxon>
        <taxon>Peloderinae</taxon>
        <taxon>Caenorhabditis</taxon>
    </lineage>
</organism>
<dbReference type="PROSITE" id="PS50106">
    <property type="entry name" value="PDZ"/>
    <property type="match status" value="1"/>
</dbReference>
<dbReference type="SUPFAM" id="SSF50156">
    <property type="entry name" value="PDZ domain-like"/>
    <property type="match status" value="1"/>
</dbReference>
<protein>
    <recommendedName>
        <fullName evidence="1">PDZ domain-containing protein</fullName>
    </recommendedName>
</protein>
<dbReference type="InterPro" id="IPR001478">
    <property type="entry name" value="PDZ"/>
</dbReference>
<dbReference type="PANTHER" id="PTHR19964">
    <property type="entry name" value="MULTIPLE PDZ DOMAIN PROTEIN"/>
    <property type="match status" value="1"/>
</dbReference>
<name>A0A8S1F9A1_9PELO</name>
<dbReference type="EMBL" id="CADEPM010000007">
    <property type="protein sequence ID" value="CAB3408303.1"/>
    <property type="molecule type" value="Genomic_DNA"/>
</dbReference>
<dbReference type="FunFam" id="2.30.42.10:FF:000403">
    <property type="match status" value="1"/>
</dbReference>
<sequence>MRVPRSVSAYDNALINCDDERPTTIPTSSSFSEDVPEVEKSQILEVNIGREVSEPNGMAFRMVGSRSRGIFIAYVHPSSMQASLLRNGDRILKCNGISIRAVSVDQAASILRYWMNHRNSLQLLIERRENGESVMIRRRRQERISMCLDKKEQERHWNLNIEPSRAMLKMTSSKSAEILRNDFEDTPHYTNRYTLFDTTEKSAVCPQCNTPTKVLYLHQFSHGLINNAFRLLTLSKSSYSLL</sequence>
<feature type="domain" description="PDZ" evidence="1">
    <location>
        <begin position="45"/>
        <end position="112"/>
    </location>
</feature>
<comment type="caution">
    <text evidence="2">The sequence shown here is derived from an EMBL/GenBank/DDBJ whole genome shotgun (WGS) entry which is preliminary data.</text>
</comment>
<dbReference type="Pfam" id="PF00595">
    <property type="entry name" value="PDZ"/>
    <property type="match status" value="1"/>
</dbReference>
<accession>A0A8S1F9A1</accession>
<dbReference type="InterPro" id="IPR051342">
    <property type="entry name" value="PDZ_scaffold"/>
</dbReference>
<evidence type="ECO:0000313" key="3">
    <source>
        <dbReference type="Proteomes" id="UP000494206"/>
    </source>
</evidence>
<reference evidence="2 3" key="1">
    <citation type="submission" date="2020-04" db="EMBL/GenBank/DDBJ databases">
        <authorList>
            <person name="Laetsch R D."/>
            <person name="Stevens L."/>
            <person name="Kumar S."/>
            <person name="Blaxter L. M."/>
        </authorList>
    </citation>
    <scope>NUCLEOTIDE SEQUENCE [LARGE SCALE GENOMIC DNA]</scope>
</reference>
<dbReference type="Proteomes" id="UP000494206">
    <property type="component" value="Unassembled WGS sequence"/>
</dbReference>
<dbReference type="AlphaFoldDB" id="A0A8S1F9A1"/>
<dbReference type="OrthoDB" id="6022242at2759"/>
<dbReference type="Gene3D" id="2.30.42.10">
    <property type="match status" value="1"/>
</dbReference>
<dbReference type="SMART" id="SM00228">
    <property type="entry name" value="PDZ"/>
    <property type="match status" value="1"/>
</dbReference>
<evidence type="ECO:0000313" key="2">
    <source>
        <dbReference type="EMBL" id="CAB3408303.1"/>
    </source>
</evidence>
<dbReference type="InterPro" id="IPR036034">
    <property type="entry name" value="PDZ_sf"/>
</dbReference>